<protein>
    <recommendedName>
        <fullName evidence="3">Twin-arginine translocation signal domain-containing protein</fullName>
    </recommendedName>
</protein>
<sequence>MSRRKFLETSAATTGAFAWISTATPVFSLGTKNRSAINTKLGVKFILGDTIHEAAYEGSCRWGDLKNLTFEAETAKLKERLNNLKEELKTLQMFISLILFYS</sequence>
<dbReference type="AlphaFoldDB" id="X1NSW6"/>
<organism evidence="2">
    <name type="scientific">marine sediment metagenome</name>
    <dbReference type="NCBI Taxonomy" id="412755"/>
    <lineage>
        <taxon>unclassified sequences</taxon>
        <taxon>metagenomes</taxon>
        <taxon>ecological metagenomes</taxon>
    </lineage>
</organism>
<dbReference type="EMBL" id="BARV01021273">
    <property type="protein sequence ID" value="GAI21749.1"/>
    <property type="molecule type" value="Genomic_DNA"/>
</dbReference>
<proteinExistence type="predicted"/>
<gene>
    <name evidence="2" type="ORF">S06H3_35280</name>
</gene>
<accession>X1NSW6</accession>
<keyword evidence="1" id="KW-0175">Coiled coil</keyword>
<evidence type="ECO:0008006" key="3">
    <source>
        <dbReference type="Google" id="ProtNLM"/>
    </source>
</evidence>
<comment type="caution">
    <text evidence="2">The sequence shown here is derived from an EMBL/GenBank/DDBJ whole genome shotgun (WGS) entry which is preliminary data.</text>
</comment>
<evidence type="ECO:0000313" key="2">
    <source>
        <dbReference type="EMBL" id="GAI21749.1"/>
    </source>
</evidence>
<evidence type="ECO:0000256" key="1">
    <source>
        <dbReference type="SAM" id="Coils"/>
    </source>
</evidence>
<feature type="coiled-coil region" evidence="1">
    <location>
        <begin position="67"/>
        <end position="94"/>
    </location>
</feature>
<reference evidence="2" key="1">
    <citation type="journal article" date="2014" name="Front. Microbiol.">
        <title>High frequency of phylogenetically diverse reductive dehalogenase-homologous genes in deep subseafloor sedimentary metagenomes.</title>
        <authorList>
            <person name="Kawai M."/>
            <person name="Futagami T."/>
            <person name="Toyoda A."/>
            <person name="Takaki Y."/>
            <person name="Nishi S."/>
            <person name="Hori S."/>
            <person name="Arai W."/>
            <person name="Tsubouchi T."/>
            <person name="Morono Y."/>
            <person name="Uchiyama I."/>
            <person name="Ito T."/>
            <person name="Fujiyama A."/>
            <person name="Inagaki F."/>
            <person name="Takami H."/>
        </authorList>
    </citation>
    <scope>NUCLEOTIDE SEQUENCE</scope>
    <source>
        <strain evidence="2">Expedition CK06-06</strain>
    </source>
</reference>
<name>X1NSW6_9ZZZZ</name>